<evidence type="ECO:0000313" key="1">
    <source>
        <dbReference type="EMBL" id="MFB0840946.1"/>
    </source>
</evidence>
<protein>
    <submittedName>
        <fullName evidence="1">Ig-like domain repeat protein</fullName>
    </submittedName>
</protein>
<accession>A0ABV4UUZ7</accession>
<evidence type="ECO:0000313" key="2">
    <source>
        <dbReference type="Proteomes" id="UP001575622"/>
    </source>
</evidence>
<dbReference type="Proteomes" id="UP001575622">
    <property type="component" value="Unassembled WGS sequence"/>
</dbReference>
<comment type="caution">
    <text evidence="1">The sequence shown here is derived from an EMBL/GenBank/DDBJ whole genome shotgun (WGS) entry which is preliminary data.</text>
</comment>
<dbReference type="Gene3D" id="2.60.40.3760">
    <property type="match status" value="1"/>
</dbReference>
<proteinExistence type="predicted"/>
<dbReference type="EMBL" id="JBHDLN010000001">
    <property type="protein sequence ID" value="MFB0840946.1"/>
    <property type="molecule type" value="Genomic_DNA"/>
</dbReference>
<organism evidence="1 2">
    <name type="scientific">Paenibacillus oleatilyticus</name>
    <dbReference type="NCBI Taxonomy" id="2594886"/>
    <lineage>
        <taxon>Bacteria</taxon>
        <taxon>Bacillati</taxon>
        <taxon>Bacillota</taxon>
        <taxon>Bacilli</taxon>
        <taxon>Bacillales</taxon>
        <taxon>Paenibacillaceae</taxon>
        <taxon>Paenibacillus</taxon>
    </lineage>
</organism>
<name>A0ABV4UUZ7_9BACL</name>
<gene>
    <name evidence="1" type="ORF">ACEU3E_02075</name>
</gene>
<dbReference type="RefSeq" id="WP_373948269.1">
    <property type="nucleotide sequence ID" value="NZ_JBHDLN010000001.1"/>
</dbReference>
<sequence>MPYIESIAYKDGYVDFYGGPLKGTTPDLYVGEKGTNNYIALIAFNFLSIPQWSSIQKVEIFLVGADYVDGKTSGTLKLGVTEQKWNENDSSFSVGGVYAPVDVNWSSQITPGVTYSFDVTELAKTKLSAFFDGGILIMGNIFGGNSPGLLKFRSRESGSPPILRITYESDTTPPTVGSLTGTQYLNIQPNNTFRLWAYNVTDNWSGVSIVRFPTAGPGSDFQWRDGVRDGGSNNWYCDIPISAYGNNEGLYTTHVYTYDNAGNNGFVGAISTYVDRTPPTVASVQGYSYSNQTSGTRRVWIYGAADTVSGIASVEVIYYAAGTTFRGPFPAGQSGNDYYFDVPIYAGDGQYKTEFTLRDRAGNSSSYQVYFLVDSQRPNDPNVSVTYGETAATFTWLRFSDPAPTSDYAKTLFYLGEWTGTEWVGGAPNLFNGTEITRDYNVLEKQVFGLKPGARYRYTLTHYDKAGNESAYTWREYITKKKIGEIELEDANRKLTFPIYDPESGVLGSKALRIAIAAGIGCFELSSAGVSLNPFMVQTAKGIMTIQ</sequence>
<keyword evidence="2" id="KW-1185">Reference proteome</keyword>
<reference evidence="1 2" key="1">
    <citation type="submission" date="2024-09" db="EMBL/GenBank/DDBJ databases">
        <authorList>
            <person name="Makale K.P.P."/>
            <person name="Makhzoum A."/>
            <person name="Rantong G."/>
            <person name="Rahube T.O."/>
        </authorList>
    </citation>
    <scope>NUCLEOTIDE SEQUENCE [LARGE SCALE GENOMIC DNA]</scope>
    <source>
        <strain evidence="1 2">KM_D13</strain>
    </source>
</reference>